<protein>
    <submittedName>
        <fullName evidence="2">Uncharacterized protein</fullName>
    </submittedName>
</protein>
<feature type="region of interest" description="Disordered" evidence="1">
    <location>
        <begin position="1"/>
        <end position="21"/>
    </location>
</feature>
<proteinExistence type="predicted"/>
<reference evidence="2" key="1">
    <citation type="journal article" date="2014" name="Int. J. Syst. Evol. Microbiol.">
        <title>Complete genome sequence of Corynebacterium casei LMG S-19264T (=DSM 44701T), isolated from a smear-ripened cheese.</title>
        <authorList>
            <consortium name="US DOE Joint Genome Institute (JGI-PGF)"/>
            <person name="Walter F."/>
            <person name="Albersmeier A."/>
            <person name="Kalinowski J."/>
            <person name="Ruckert C."/>
        </authorList>
    </citation>
    <scope>NUCLEOTIDE SEQUENCE</scope>
    <source>
        <strain evidence="2">JCM 4234</strain>
    </source>
</reference>
<evidence type="ECO:0000313" key="2">
    <source>
        <dbReference type="EMBL" id="GGS55446.1"/>
    </source>
</evidence>
<comment type="caution">
    <text evidence="2">The sequence shown here is derived from an EMBL/GenBank/DDBJ whole genome shotgun (WGS) entry which is preliminary data.</text>
</comment>
<accession>A0A918LIR8</accession>
<keyword evidence="3" id="KW-1185">Reference proteome</keyword>
<dbReference type="Proteomes" id="UP000653493">
    <property type="component" value="Unassembled WGS sequence"/>
</dbReference>
<organism evidence="2 3">
    <name type="scientific">Streptomyces griseoviridis</name>
    <dbReference type="NCBI Taxonomy" id="45398"/>
    <lineage>
        <taxon>Bacteria</taxon>
        <taxon>Bacillati</taxon>
        <taxon>Actinomycetota</taxon>
        <taxon>Actinomycetes</taxon>
        <taxon>Kitasatosporales</taxon>
        <taxon>Streptomycetaceae</taxon>
        <taxon>Streptomyces</taxon>
    </lineage>
</organism>
<dbReference type="EMBL" id="BMSL01000019">
    <property type="protein sequence ID" value="GGS55446.1"/>
    <property type="molecule type" value="Genomic_DNA"/>
</dbReference>
<evidence type="ECO:0000313" key="3">
    <source>
        <dbReference type="Proteomes" id="UP000653493"/>
    </source>
</evidence>
<dbReference type="AlphaFoldDB" id="A0A918LIR8"/>
<evidence type="ECO:0000256" key="1">
    <source>
        <dbReference type="SAM" id="MobiDB-lite"/>
    </source>
</evidence>
<gene>
    <name evidence="2" type="ORF">GCM10010238_51030</name>
</gene>
<reference evidence="2" key="2">
    <citation type="submission" date="2020-09" db="EMBL/GenBank/DDBJ databases">
        <authorList>
            <person name="Sun Q."/>
            <person name="Ohkuma M."/>
        </authorList>
    </citation>
    <scope>NUCLEOTIDE SEQUENCE</scope>
    <source>
        <strain evidence="2">JCM 4234</strain>
    </source>
</reference>
<sequence>MSDTEDVSAFLGPGVGKSTHHGHGLILARMKVFAMQLPDSEPKPRAVLDKLTVKFETVLV</sequence>
<name>A0A918LIR8_STRGD</name>